<dbReference type="STRING" id="1618333.UR93_C0001G0022"/>
<evidence type="ECO:0000313" key="1">
    <source>
        <dbReference type="EMBL" id="KKP89190.1"/>
    </source>
</evidence>
<proteinExistence type="predicted"/>
<sequence length="131" mass="15054">MLRLIQGFFFQNYQSLELGFGLEGSEMMIREGLCRFMFYGVIIPSSPQTPNILKGEMNDRFGESLLTDIVILPDKVSFTKQYHQDKRTLSYNFTLQEGNDRIWVGRFSSSFANGDAKCIITEVPISFFEPT</sequence>
<dbReference type="EMBL" id="LBRB01000001">
    <property type="protein sequence ID" value="KKP89190.1"/>
    <property type="molecule type" value="Genomic_DNA"/>
</dbReference>
<name>A0A0G0FP50_9BACT</name>
<reference evidence="1 2" key="1">
    <citation type="journal article" date="2015" name="Nature">
        <title>rRNA introns, odd ribosomes, and small enigmatic genomes across a large radiation of phyla.</title>
        <authorList>
            <person name="Brown C.T."/>
            <person name="Hug L.A."/>
            <person name="Thomas B.C."/>
            <person name="Sharon I."/>
            <person name="Castelle C.J."/>
            <person name="Singh A."/>
            <person name="Wilkins M.J."/>
            <person name="Williams K.H."/>
            <person name="Banfield J.F."/>
        </authorList>
    </citation>
    <scope>NUCLEOTIDE SEQUENCE [LARGE SCALE GENOMIC DNA]</scope>
</reference>
<comment type="caution">
    <text evidence="1">The sequence shown here is derived from an EMBL/GenBank/DDBJ whole genome shotgun (WGS) entry which is preliminary data.</text>
</comment>
<evidence type="ECO:0000313" key="2">
    <source>
        <dbReference type="Proteomes" id="UP000034316"/>
    </source>
</evidence>
<dbReference type="AlphaFoldDB" id="A0A0G0FP50"/>
<organism evidence="1 2">
    <name type="scientific">Berkelbacteria bacterium GW2011_GWA2_35_9</name>
    <dbReference type="NCBI Taxonomy" id="1618333"/>
    <lineage>
        <taxon>Bacteria</taxon>
        <taxon>Candidatus Berkelbacteria</taxon>
    </lineage>
</organism>
<protein>
    <submittedName>
        <fullName evidence="1">Uncharacterized protein</fullName>
    </submittedName>
</protein>
<dbReference type="Proteomes" id="UP000034316">
    <property type="component" value="Unassembled WGS sequence"/>
</dbReference>
<accession>A0A0G0FP50</accession>
<gene>
    <name evidence="1" type="ORF">UR93_C0001G0022</name>
</gene>